<protein>
    <recommendedName>
        <fullName evidence="5">Snurportin-1</fullName>
    </recommendedName>
</protein>
<evidence type="ECO:0000313" key="12">
    <source>
        <dbReference type="EMBL" id="KAI3962423.1"/>
    </source>
</evidence>
<dbReference type="Proteomes" id="UP001202328">
    <property type="component" value="Unassembled WGS sequence"/>
</dbReference>
<dbReference type="InterPro" id="IPR027267">
    <property type="entry name" value="AH/BAR_dom_sf"/>
</dbReference>
<feature type="domain" description="Snurportin-1 m3G cap-binding" evidence="11">
    <location>
        <begin position="279"/>
        <end position="455"/>
    </location>
</feature>
<comment type="similarity">
    <text evidence="4">Belongs to the snurportin family.</text>
</comment>
<sequence length="702" mass="79146">MEGRRQGFKILAISDQQRRREIALLRQSQQRRDSQNQARSLASSVISLPTPSHLDHQQQKDEQPIHEELEEHVEAESSSSTRDFDVLGASKLKGAEALYGTSGLIFATSHTANVSGCNQGMRYEIGLCLGFFPQGHSQTTETSDPSSRRSIIGRKSYPQRKAVLERGLGMDCRCGLSTEGRRQGFKRLAISDQQRRREIALLRQSQQRRDSQNQARSLASSVISLPTPSQHNNQQQEEQPIHEELEEPEAESSSSTRDFDVLGASKLKGAEARKWFSRQLMLPEWMIDIPPRLNHDWYVYARPSGKRCFVVSSDGTTVSRLRNGSILHHFPSALPNGARTRDNSGSAQSYCLLDCIFHEHDQTYYVIDMICWKGYSLYDCTAEFRFFWLNSKLAETGACNTPSMYHKYKFSVVPIYDCDQMGLQTAYLGTVPFVKDGMSFYNKRAHYHTGTTPLALVWKDENCSQYVIDTDSKGQIPPHQQVVLVLNEDGSLTTSDDPPIVFGCLSHEFILKSDLKPGNFLRFTIGDGGMSFVDGKLERADLHYTNQAYRARASADSYSKILFQYTARRSPLKIEDLVASLGSSEDVAEEAKDAYNLLMNFEEPIKGNVRSVQSIKATMGDDKLMLTRSDKLKAEGEEATRKFETIARLISEEIVRFQEQKTLYLGLAFHELAKGQAHLANEIANGWRSLLPKLEACSPTQT</sequence>
<dbReference type="Pfam" id="PF21974">
    <property type="entry name" value="SPN1_m3Gcap_bd"/>
    <property type="match status" value="1"/>
</dbReference>
<evidence type="ECO:0000256" key="1">
    <source>
        <dbReference type="ARBA" id="ARBA00003975"/>
    </source>
</evidence>
<gene>
    <name evidence="12" type="ORF">MKW98_010974</name>
</gene>
<dbReference type="InterPro" id="IPR047857">
    <property type="entry name" value="Snurportin1_C"/>
</dbReference>
<evidence type="ECO:0000256" key="10">
    <source>
        <dbReference type="SAM" id="MobiDB-lite"/>
    </source>
</evidence>
<comment type="function">
    <text evidence="1">Functions as an U snRNP-specific nuclear import adapter. Involved in the trimethylguanosine (m3G)-cap-dependent nuclear import of U snRNPs. Binds specifically to the terminal m3G-cap U snRNAs.</text>
</comment>
<keyword evidence="7" id="KW-0963">Cytoplasm</keyword>
<dbReference type="GO" id="GO:0005737">
    <property type="term" value="C:cytoplasm"/>
    <property type="evidence" value="ECO:0007669"/>
    <property type="project" value="UniProtKB-SubCell"/>
</dbReference>
<reference evidence="12" key="1">
    <citation type="submission" date="2022-04" db="EMBL/GenBank/DDBJ databases">
        <title>A functionally conserved STORR gene fusion in Papaver species that diverged 16.8 million years ago.</title>
        <authorList>
            <person name="Catania T."/>
        </authorList>
    </citation>
    <scope>NUCLEOTIDE SEQUENCE</scope>
    <source>
        <strain evidence="12">S-188037</strain>
    </source>
</reference>
<dbReference type="GO" id="GO:0003723">
    <property type="term" value="F:RNA binding"/>
    <property type="evidence" value="ECO:0007669"/>
    <property type="project" value="UniProtKB-KW"/>
</dbReference>
<keyword evidence="6" id="KW-0813">Transport</keyword>
<accession>A0AAD4TIN2</accession>
<keyword evidence="8" id="KW-0694">RNA-binding</keyword>
<name>A0AAD4TIN2_9MAGN</name>
<evidence type="ECO:0000256" key="5">
    <source>
        <dbReference type="ARBA" id="ARBA00016034"/>
    </source>
</evidence>
<dbReference type="CDD" id="cd09232">
    <property type="entry name" value="Snurportin-1_C"/>
    <property type="match status" value="1"/>
</dbReference>
<dbReference type="EMBL" id="JAJJMB010000395">
    <property type="protein sequence ID" value="KAI3962423.1"/>
    <property type="molecule type" value="Genomic_DNA"/>
</dbReference>
<evidence type="ECO:0000256" key="6">
    <source>
        <dbReference type="ARBA" id="ARBA00022448"/>
    </source>
</evidence>
<evidence type="ECO:0000256" key="7">
    <source>
        <dbReference type="ARBA" id="ARBA00022490"/>
    </source>
</evidence>
<dbReference type="GO" id="GO:0005634">
    <property type="term" value="C:nucleus"/>
    <property type="evidence" value="ECO:0007669"/>
    <property type="project" value="UniProtKB-SubCell"/>
</dbReference>
<dbReference type="InterPro" id="IPR017336">
    <property type="entry name" value="Snurportin-1"/>
</dbReference>
<proteinExistence type="inferred from homology"/>
<evidence type="ECO:0000256" key="2">
    <source>
        <dbReference type="ARBA" id="ARBA00004123"/>
    </source>
</evidence>
<dbReference type="Gene3D" id="3.30.470.30">
    <property type="entry name" value="DNA ligase/mRNA capping enzyme"/>
    <property type="match status" value="1"/>
</dbReference>
<evidence type="ECO:0000256" key="4">
    <source>
        <dbReference type="ARBA" id="ARBA00007540"/>
    </source>
</evidence>
<dbReference type="GO" id="GO:0061015">
    <property type="term" value="P:snRNA import into nucleus"/>
    <property type="evidence" value="ECO:0007669"/>
    <property type="project" value="InterPro"/>
</dbReference>
<dbReference type="Gene3D" id="1.20.1270.60">
    <property type="entry name" value="Arfaptin homology (AH) domain/BAR domain"/>
    <property type="match status" value="1"/>
</dbReference>
<comment type="subcellular location">
    <subcellularLocation>
        <location evidence="3">Cytoplasm</location>
    </subcellularLocation>
    <subcellularLocation>
        <location evidence="2">Nucleus</location>
    </subcellularLocation>
</comment>
<comment type="caution">
    <text evidence="12">The sequence shown here is derived from an EMBL/GenBank/DDBJ whole genome shotgun (WGS) entry which is preliminary data.</text>
</comment>
<evidence type="ECO:0000256" key="8">
    <source>
        <dbReference type="ARBA" id="ARBA00022884"/>
    </source>
</evidence>
<evidence type="ECO:0000256" key="3">
    <source>
        <dbReference type="ARBA" id="ARBA00004496"/>
    </source>
</evidence>
<keyword evidence="13" id="KW-1185">Reference proteome</keyword>
<dbReference type="SUPFAM" id="SSF56091">
    <property type="entry name" value="DNA ligase/mRNA capping enzyme, catalytic domain"/>
    <property type="match status" value="1"/>
</dbReference>
<dbReference type="PANTHER" id="PTHR13403:SF6">
    <property type="entry name" value="SNURPORTIN-1"/>
    <property type="match status" value="1"/>
</dbReference>
<dbReference type="AlphaFoldDB" id="A0AAD4TIN2"/>
<evidence type="ECO:0000256" key="9">
    <source>
        <dbReference type="ARBA" id="ARBA00023242"/>
    </source>
</evidence>
<organism evidence="12 13">
    <name type="scientific">Papaver atlanticum</name>
    <dbReference type="NCBI Taxonomy" id="357466"/>
    <lineage>
        <taxon>Eukaryota</taxon>
        <taxon>Viridiplantae</taxon>
        <taxon>Streptophyta</taxon>
        <taxon>Embryophyta</taxon>
        <taxon>Tracheophyta</taxon>
        <taxon>Spermatophyta</taxon>
        <taxon>Magnoliopsida</taxon>
        <taxon>Ranunculales</taxon>
        <taxon>Papaveraceae</taxon>
        <taxon>Papaveroideae</taxon>
        <taxon>Papaver</taxon>
    </lineage>
</organism>
<feature type="compositionally biased region" description="Low complexity" evidence="10">
    <location>
        <begin position="229"/>
        <end position="238"/>
    </location>
</feature>
<dbReference type="PANTHER" id="PTHR13403">
    <property type="entry name" value="SNURPORTIN1 RNUT1 PROTEIN RNA, U TRANSPORTER 1"/>
    <property type="match status" value="1"/>
</dbReference>
<evidence type="ECO:0000313" key="13">
    <source>
        <dbReference type="Proteomes" id="UP001202328"/>
    </source>
</evidence>
<evidence type="ECO:0000259" key="11">
    <source>
        <dbReference type="Pfam" id="PF21974"/>
    </source>
</evidence>
<feature type="region of interest" description="Disordered" evidence="10">
    <location>
        <begin position="224"/>
        <end position="259"/>
    </location>
</feature>
<keyword evidence="9" id="KW-0539">Nucleus</keyword>